<evidence type="ECO:0000313" key="2">
    <source>
        <dbReference type="EMBL" id="KAK1802511.1"/>
    </source>
</evidence>
<reference evidence="2" key="1">
    <citation type="submission" date="2023-03" db="EMBL/GenBank/DDBJ databases">
        <title>Electrophorus voltai genome.</title>
        <authorList>
            <person name="Bian C."/>
        </authorList>
    </citation>
    <scope>NUCLEOTIDE SEQUENCE</scope>
    <source>
        <strain evidence="2">CB-2022</strain>
        <tissue evidence="2">Muscle</tissue>
    </source>
</reference>
<sequence>MLAGRVHMEHHNRAAGIVYRNIWAEYGLEVEYTVVENDRAKILWDFKMQTDKIVTNQSQSQNWAEGCSWGHLHQEGHASHALEPTYIVSLGLLVNYPDSSLGQLHVSSSLEGNRFYITGTGVLFQHGNKCKILSLSTQSFSATLKTSWIMFGESLLLKGEGQMFRHVLNFLRCGHLLMSAGFRYNALPAGYREWPLLCQIEAFQVPALSCALLDCSDCSSRRTKIASQTPAQMTRVLWDILVGGSYSGAPASFIQRESPGSSQLTETTSSRSNATRGWSGERARLLGALVLAYVGGSGLEIEWVLSESRASARGIGTHGRQQRALREHPPRDEPDRMRVHGEQTGSASIAQGLGETLSKPGCEGNQGRHYNSTEQTQGTPTPAQRLMRAHSRKPYARTLSDLAFAYTSLTYEEMVYACQCHAFLTDAILNSGVLRNICARSITDVSSEVQTPS</sequence>
<name>A0AAD8ZQC2_9TELE</name>
<feature type="compositionally biased region" description="Polar residues" evidence="1">
    <location>
        <begin position="368"/>
        <end position="382"/>
    </location>
</feature>
<proteinExistence type="predicted"/>
<protein>
    <recommendedName>
        <fullName evidence="4">Potassium channel tetramerisation-type BTB domain-containing protein</fullName>
    </recommendedName>
</protein>
<keyword evidence="3" id="KW-1185">Reference proteome</keyword>
<comment type="caution">
    <text evidence="2">The sequence shown here is derived from an EMBL/GenBank/DDBJ whole genome shotgun (WGS) entry which is preliminary data.</text>
</comment>
<feature type="region of interest" description="Disordered" evidence="1">
    <location>
        <begin position="255"/>
        <end position="277"/>
    </location>
</feature>
<feature type="compositionally biased region" description="Polar residues" evidence="1">
    <location>
        <begin position="258"/>
        <end position="276"/>
    </location>
</feature>
<organism evidence="2 3">
    <name type="scientific">Electrophorus voltai</name>
    <dbReference type="NCBI Taxonomy" id="2609070"/>
    <lineage>
        <taxon>Eukaryota</taxon>
        <taxon>Metazoa</taxon>
        <taxon>Chordata</taxon>
        <taxon>Craniata</taxon>
        <taxon>Vertebrata</taxon>
        <taxon>Euteleostomi</taxon>
        <taxon>Actinopterygii</taxon>
        <taxon>Neopterygii</taxon>
        <taxon>Teleostei</taxon>
        <taxon>Ostariophysi</taxon>
        <taxon>Gymnotiformes</taxon>
        <taxon>Gymnotoidei</taxon>
        <taxon>Gymnotidae</taxon>
        <taxon>Electrophorus</taxon>
    </lineage>
</organism>
<evidence type="ECO:0008006" key="4">
    <source>
        <dbReference type="Google" id="ProtNLM"/>
    </source>
</evidence>
<dbReference type="EMBL" id="JAROKS010000007">
    <property type="protein sequence ID" value="KAK1802511.1"/>
    <property type="molecule type" value="Genomic_DNA"/>
</dbReference>
<evidence type="ECO:0000256" key="1">
    <source>
        <dbReference type="SAM" id="MobiDB-lite"/>
    </source>
</evidence>
<evidence type="ECO:0000313" key="3">
    <source>
        <dbReference type="Proteomes" id="UP001239994"/>
    </source>
</evidence>
<feature type="compositionally biased region" description="Basic and acidic residues" evidence="1">
    <location>
        <begin position="324"/>
        <end position="339"/>
    </location>
</feature>
<feature type="region of interest" description="Disordered" evidence="1">
    <location>
        <begin position="314"/>
        <end position="339"/>
    </location>
</feature>
<feature type="region of interest" description="Disordered" evidence="1">
    <location>
        <begin position="354"/>
        <end position="384"/>
    </location>
</feature>
<gene>
    <name evidence="2" type="ORF">P4O66_021789</name>
</gene>
<dbReference type="AlphaFoldDB" id="A0AAD8ZQC2"/>
<dbReference type="Proteomes" id="UP001239994">
    <property type="component" value="Unassembled WGS sequence"/>
</dbReference>
<accession>A0AAD8ZQC2</accession>